<dbReference type="AlphaFoldDB" id="A0AAD5K6C6"/>
<comment type="caution">
    <text evidence="1">The sequence shown here is derived from an EMBL/GenBank/DDBJ whole genome shotgun (WGS) entry which is preliminary data.</text>
</comment>
<name>A0AAD5K6C6_9FUNG</name>
<reference evidence="1" key="1">
    <citation type="journal article" date="2022" name="IScience">
        <title>Evolution of zygomycete secretomes and the origins of terrestrial fungal ecologies.</title>
        <authorList>
            <person name="Chang Y."/>
            <person name="Wang Y."/>
            <person name="Mondo S."/>
            <person name="Ahrendt S."/>
            <person name="Andreopoulos W."/>
            <person name="Barry K."/>
            <person name="Beard J."/>
            <person name="Benny G.L."/>
            <person name="Blankenship S."/>
            <person name="Bonito G."/>
            <person name="Cuomo C."/>
            <person name="Desiro A."/>
            <person name="Gervers K.A."/>
            <person name="Hundley H."/>
            <person name="Kuo A."/>
            <person name="LaButti K."/>
            <person name="Lang B.F."/>
            <person name="Lipzen A."/>
            <person name="O'Donnell K."/>
            <person name="Pangilinan J."/>
            <person name="Reynolds N."/>
            <person name="Sandor L."/>
            <person name="Smith M.E."/>
            <person name="Tsang A."/>
            <person name="Grigoriev I.V."/>
            <person name="Stajich J.E."/>
            <person name="Spatafora J.W."/>
        </authorList>
    </citation>
    <scope>NUCLEOTIDE SEQUENCE</scope>
    <source>
        <strain evidence="1">RSA 2281</strain>
    </source>
</reference>
<organism evidence="1 2">
    <name type="scientific">Phascolomyces articulosus</name>
    <dbReference type="NCBI Taxonomy" id="60185"/>
    <lineage>
        <taxon>Eukaryota</taxon>
        <taxon>Fungi</taxon>
        <taxon>Fungi incertae sedis</taxon>
        <taxon>Mucoromycota</taxon>
        <taxon>Mucoromycotina</taxon>
        <taxon>Mucoromycetes</taxon>
        <taxon>Mucorales</taxon>
        <taxon>Lichtheimiaceae</taxon>
        <taxon>Phascolomyces</taxon>
    </lineage>
</organism>
<proteinExistence type="predicted"/>
<gene>
    <name evidence="1" type="ORF">BDA99DRAFT_500540</name>
</gene>
<reference evidence="1" key="2">
    <citation type="submission" date="2023-02" db="EMBL/GenBank/DDBJ databases">
        <authorList>
            <consortium name="DOE Joint Genome Institute"/>
            <person name="Mondo S.J."/>
            <person name="Chang Y."/>
            <person name="Wang Y."/>
            <person name="Ahrendt S."/>
            <person name="Andreopoulos W."/>
            <person name="Barry K."/>
            <person name="Beard J."/>
            <person name="Benny G.L."/>
            <person name="Blankenship S."/>
            <person name="Bonito G."/>
            <person name="Cuomo C."/>
            <person name="Desiro A."/>
            <person name="Gervers K.A."/>
            <person name="Hundley H."/>
            <person name="Kuo A."/>
            <person name="LaButti K."/>
            <person name="Lang B.F."/>
            <person name="Lipzen A."/>
            <person name="O'Donnell K."/>
            <person name="Pangilinan J."/>
            <person name="Reynolds N."/>
            <person name="Sandor L."/>
            <person name="Smith M.W."/>
            <person name="Tsang A."/>
            <person name="Grigoriev I.V."/>
            <person name="Stajich J.E."/>
            <person name="Spatafora J.W."/>
        </authorList>
    </citation>
    <scope>NUCLEOTIDE SEQUENCE</scope>
    <source>
        <strain evidence="1">RSA 2281</strain>
    </source>
</reference>
<dbReference type="EMBL" id="JAIXMP010000006">
    <property type="protein sequence ID" value="KAI9271624.1"/>
    <property type="molecule type" value="Genomic_DNA"/>
</dbReference>
<evidence type="ECO:0000313" key="1">
    <source>
        <dbReference type="EMBL" id="KAI9271624.1"/>
    </source>
</evidence>
<protein>
    <submittedName>
        <fullName evidence="1">Uncharacterized protein</fullName>
    </submittedName>
</protein>
<accession>A0AAD5K6C6</accession>
<dbReference type="Proteomes" id="UP001209540">
    <property type="component" value="Unassembled WGS sequence"/>
</dbReference>
<evidence type="ECO:0000313" key="2">
    <source>
        <dbReference type="Proteomes" id="UP001209540"/>
    </source>
</evidence>
<keyword evidence="2" id="KW-1185">Reference proteome</keyword>
<sequence>MCDAIANLKFLKRFRSGMNFEAQVVDGPALIKMVEKSESLTHIRLNHITVTGIEIDNQDRDVDNENPLGICLTRQLNGFTSKILAQYRHGSNSSSEAGSSFTGLPGQEVSFRTSFFLKKGLVCYELQRNKMVGQTKIGFQKQETINKCSWKAST</sequence>